<dbReference type="EC" id="1.14.13.-" evidence="5"/>
<keyword evidence="5" id="KW-0503">Monooxygenase</keyword>
<evidence type="ECO:0000256" key="2">
    <source>
        <dbReference type="ARBA" id="ARBA00022827"/>
    </source>
</evidence>
<proteinExistence type="predicted"/>
<dbReference type="InterPro" id="IPR036188">
    <property type="entry name" value="FAD/NAD-bd_sf"/>
</dbReference>
<dbReference type="InterPro" id="IPR020946">
    <property type="entry name" value="Flavin_mOase-like"/>
</dbReference>
<dbReference type="InterPro" id="IPR051209">
    <property type="entry name" value="FAD-bind_Monooxygenase_sf"/>
</dbReference>
<dbReference type="EMBL" id="JBHPON010000001">
    <property type="protein sequence ID" value="MFC6034191.1"/>
    <property type="molecule type" value="Genomic_DNA"/>
</dbReference>
<name>A0ABW1KU62_9PROT</name>
<protein>
    <submittedName>
        <fullName evidence="5">Flavin-containing monooxygenase</fullName>
        <ecNumber evidence="5">1.14.13.-</ecNumber>
    </submittedName>
</protein>
<sequence length="506" mass="56652">MADDHRTHLPEPGSLSRKGKGPRIAILGAGFSGMGMAIRLKQEGFENFTIYEKAGDVGGTWRENRYPGVACDVPSHLYSFSFEPNPNWSRRYSPGAEIWDYMKHCAQKYGLHPSIKFNKTVTAIRHDGGEWTIDFADGASVKADYVVSGLGGLHEPNIPDIAGLRDFKGPVFHTAQWRDDIDLTGKRVAIVGSAASAVQVIPAIVDKVSHLDVYQRTPNWVMPRQSYYYPKWLKGLFAKAPFLARAYRGFYFTLAEWRFAAFKKDENRVKATVRKIFEKQMEAQVSDPVLRAKLTPSYPVGCKRILISDDYLPAIQKENVDLLTEAIEAVTETGVKTSDGREHPADILVLATGFKPFDILESIDVIGPTGQSLRETWKGGIAAHRTIMAPGFPNFFMLLGPNSGLGHNSVILMIEAQVNYVIDLIRRAGEAGRIAPRPEAAKAYDERIQHDLQDRVWAANCGAWYVDENGRNFTLYPHNVRTYIREMARPDFTEYEIEQAPQLAAS</sequence>
<gene>
    <name evidence="5" type="ORF">ACFMB1_01475</name>
</gene>
<dbReference type="Pfam" id="PF00743">
    <property type="entry name" value="FMO-like"/>
    <property type="match status" value="1"/>
</dbReference>
<dbReference type="SUPFAM" id="SSF51905">
    <property type="entry name" value="FAD/NAD(P)-binding domain"/>
    <property type="match status" value="2"/>
</dbReference>
<organism evidence="5 6">
    <name type="scientific">Hyphococcus aureus</name>
    <dbReference type="NCBI Taxonomy" id="2666033"/>
    <lineage>
        <taxon>Bacteria</taxon>
        <taxon>Pseudomonadati</taxon>
        <taxon>Pseudomonadota</taxon>
        <taxon>Alphaproteobacteria</taxon>
        <taxon>Parvularculales</taxon>
        <taxon>Parvularculaceae</taxon>
        <taxon>Hyphococcus</taxon>
    </lineage>
</organism>
<dbReference type="PANTHER" id="PTHR42877">
    <property type="entry name" value="L-ORNITHINE N(5)-MONOOXYGENASE-RELATED"/>
    <property type="match status" value="1"/>
</dbReference>
<reference evidence="5 6" key="1">
    <citation type="submission" date="2024-09" db="EMBL/GenBank/DDBJ databases">
        <authorList>
            <person name="Zhang Z.-H."/>
        </authorList>
    </citation>
    <scope>NUCLEOTIDE SEQUENCE [LARGE SCALE GENOMIC DNA]</scope>
    <source>
        <strain evidence="5 6">HHTR114</strain>
    </source>
</reference>
<feature type="region of interest" description="Disordered" evidence="4">
    <location>
        <begin position="1"/>
        <end position="21"/>
    </location>
</feature>
<dbReference type="Proteomes" id="UP001596116">
    <property type="component" value="Unassembled WGS sequence"/>
</dbReference>
<dbReference type="PANTHER" id="PTHR42877:SF4">
    <property type="entry name" value="FAD_NAD(P)-BINDING DOMAIN-CONTAINING PROTEIN-RELATED"/>
    <property type="match status" value="1"/>
</dbReference>
<evidence type="ECO:0000256" key="4">
    <source>
        <dbReference type="SAM" id="MobiDB-lite"/>
    </source>
</evidence>
<keyword evidence="6" id="KW-1185">Reference proteome</keyword>
<evidence type="ECO:0000256" key="3">
    <source>
        <dbReference type="ARBA" id="ARBA00023002"/>
    </source>
</evidence>
<keyword evidence="3 5" id="KW-0560">Oxidoreductase</keyword>
<evidence type="ECO:0000256" key="1">
    <source>
        <dbReference type="ARBA" id="ARBA00022630"/>
    </source>
</evidence>
<dbReference type="RefSeq" id="WP_379880495.1">
    <property type="nucleotide sequence ID" value="NZ_JBHPON010000001.1"/>
</dbReference>
<dbReference type="Gene3D" id="3.50.50.60">
    <property type="entry name" value="FAD/NAD(P)-binding domain"/>
    <property type="match status" value="2"/>
</dbReference>
<dbReference type="GO" id="GO:0004497">
    <property type="term" value="F:monooxygenase activity"/>
    <property type="evidence" value="ECO:0007669"/>
    <property type="project" value="UniProtKB-KW"/>
</dbReference>
<keyword evidence="2" id="KW-0274">FAD</keyword>
<evidence type="ECO:0000313" key="5">
    <source>
        <dbReference type="EMBL" id="MFC6034191.1"/>
    </source>
</evidence>
<keyword evidence="1" id="KW-0285">Flavoprotein</keyword>
<comment type="caution">
    <text evidence="5">The sequence shown here is derived from an EMBL/GenBank/DDBJ whole genome shotgun (WGS) entry which is preliminary data.</text>
</comment>
<evidence type="ECO:0000313" key="6">
    <source>
        <dbReference type="Proteomes" id="UP001596116"/>
    </source>
</evidence>
<accession>A0ABW1KU62</accession>